<dbReference type="Proteomes" id="UP001215280">
    <property type="component" value="Unassembled WGS sequence"/>
</dbReference>
<dbReference type="InterPro" id="IPR003593">
    <property type="entry name" value="AAA+_ATPase"/>
</dbReference>
<gene>
    <name evidence="8" type="ORF">DFH07DRAFT_1033678</name>
</gene>
<evidence type="ECO:0000256" key="6">
    <source>
        <dbReference type="ARBA" id="ARBA00023136"/>
    </source>
</evidence>
<dbReference type="FunFam" id="3.40.50.300:FF:000630">
    <property type="entry name" value="ATP-binding cassette (ABC) transporter, putative"/>
    <property type="match status" value="1"/>
</dbReference>
<dbReference type="GO" id="GO:0016020">
    <property type="term" value="C:membrane"/>
    <property type="evidence" value="ECO:0007669"/>
    <property type="project" value="TreeGrafter"/>
</dbReference>
<evidence type="ECO:0000256" key="5">
    <source>
        <dbReference type="ARBA" id="ARBA00022989"/>
    </source>
</evidence>
<dbReference type="InterPro" id="IPR050173">
    <property type="entry name" value="ABC_transporter_C-like"/>
</dbReference>
<keyword evidence="4" id="KW-0067">ATP-binding</keyword>
<feature type="domain" description="ABC transporter" evidence="7">
    <location>
        <begin position="48"/>
        <end position="284"/>
    </location>
</feature>
<dbReference type="CDD" id="cd03244">
    <property type="entry name" value="ABCC_MRP_domain2"/>
    <property type="match status" value="1"/>
</dbReference>
<dbReference type="GO" id="GO:0042626">
    <property type="term" value="F:ATPase-coupled transmembrane transporter activity"/>
    <property type="evidence" value="ECO:0007669"/>
    <property type="project" value="TreeGrafter"/>
</dbReference>
<keyword evidence="5" id="KW-1133">Transmembrane helix</keyword>
<name>A0AAD7K5Y9_9AGAR</name>
<dbReference type="GO" id="GO:0005524">
    <property type="term" value="F:ATP binding"/>
    <property type="evidence" value="ECO:0007669"/>
    <property type="project" value="UniProtKB-KW"/>
</dbReference>
<evidence type="ECO:0000313" key="9">
    <source>
        <dbReference type="Proteomes" id="UP001215280"/>
    </source>
</evidence>
<evidence type="ECO:0000256" key="1">
    <source>
        <dbReference type="ARBA" id="ARBA00022448"/>
    </source>
</evidence>
<evidence type="ECO:0000256" key="4">
    <source>
        <dbReference type="ARBA" id="ARBA00022840"/>
    </source>
</evidence>
<dbReference type="EMBL" id="JARJLG010000008">
    <property type="protein sequence ID" value="KAJ7778817.1"/>
    <property type="molecule type" value="Genomic_DNA"/>
</dbReference>
<dbReference type="PROSITE" id="PS50893">
    <property type="entry name" value="ABC_TRANSPORTER_2"/>
    <property type="match status" value="1"/>
</dbReference>
<dbReference type="SUPFAM" id="SSF52540">
    <property type="entry name" value="P-loop containing nucleoside triphosphate hydrolases"/>
    <property type="match status" value="1"/>
</dbReference>
<dbReference type="Gene3D" id="3.40.50.300">
    <property type="entry name" value="P-loop containing nucleotide triphosphate hydrolases"/>
    <property type="match status" value="1"/>
</dbReference>
<keyword evidence="9" id="KW-1185">Reference proteome</keyword>
<dbReference type="AlphaFoldDB" id="A0AAD7K5Y9"/>
<sequence length="286" mass="30754">MYGISLINQVEIQSNSLERIKQYLEIEQEPKATANGVPPAYWPSSGHLRAESLCARYSADGPQVLRDISFEIKGGERIGIVGRTGSGKPESSLTLAVLRAILTDGAVYYDGIPMSALNLEAVRRNITIIPQVLLNGSLRMNVDPLGEHDDASLNDALRAAGLFTLKGESDARITLDTMVGSGGASLSVGTRQILALSRALVRGSKVLVMDEATSAIDYETERVIQASLRTELGKDVTLLTVAHRLQSSMDADRIMVLDTGNIVEFASPQELLDNRTGSLEVACSRG</sequence>
<evidence type="ECO:0000259" key="7">
    <source>
        <dbReference type="PROSITE" id="PS50893"/>
    </source>
</evidence>
<comment type="caution">
    <text evidence="8">The sequence shown here is derived from an EMBL/GenBank/DDBJ whole genome shotgun (WGS) entry which is preliminary data.</text>
</comment>
<keyword evidence="8" id="KW-0378">Hydrolase</keyword>
<dbReference type="SMART" id="SM00382">
    <property type="entry name" value="AAA"/>
    <property type="match status" value="1"/>
</dbReference>
<evidence type="ECO:0000256" key="3">
    <source>
        <dbReference type="ARBA" id="ARBA00022741"/>
    </source>
</evidence>
<dbReference type="PANTHER" id="PTHR24223:SF356">
    <property type="entry name" value="ATP-BINDING CASSETTE TRANSPORTER ABC4"/>
    <property type="match status" value="1"/>
</dbReference>
<dbReference type="GO" id="GO:0016887">
    <property type="term" value="F:ATP hydrolysis activity"/>
    <property type="evidence" value="ECO:0007669"/>
    <property type="project" value="InterPro"/>
</dbReference>
<organism evidence="8 9">
    <name type="scientific">Mycena maculata</name>
    <dbReference type="NCBI Taxonomy" id="230809"/>
    <lineage>
        <taxon>Eukaryota</taxon>
        <taxon>Fungi</taxon>
        <taxon>Dikarya</taxon>
        <taxon>Basidiomycota</taxon>
        <taxon>Agaricomycotina</taxon>
        <taxon>Agaricomycetes</taxon>
        <taxon>Agaricomycetidae</taxon>
        <taxon>Agaricales</taxon>
        <taxon>Marasmiineae</taxon>
        <taxon>Mycenaceae</taxon>
        <taxon>Mycena</taxon>
    </lineage>
</organism>
<dbReference type="InterPro" id="IPR003439">
    <property type="entry name" value="ABC_transporter-like_ATP-bd"/>
</dbReference>
<evidence type="ECO:0000256" key="2">
    <source>
        <dbReference type="ARBA" id="ARBA00022692"/>
    </source>
</evidence>
<keyword evidence="3" id="KW-0547">Nucleotide-binding</keyword>
<keyword evidence="2" id="KW-0812">Transmembrane</keyword>
<keyword evidence="6" id="KW-0472">Membrane</keyword>
<dbReference type="Pfam" id="PF00005">
    <property type="entry name" value="ABC_tran"/>
    <property type="match status" value="1"/>
</dbReference>
<evidence type="ECO:0000313" key="8">
    <source>
        <dbReference type="EMBL" id="KAJ7778817.1"/>
    </source>
</evidence>
<keyword evidence="1" id="KW-0813">Transport</keyword>
<dbReference type="InterPro" id="IPR027417">
    <property type="entry name" value="P-loop_NTPase"/>
</dbReference>
<accession>A0AAD7K5Y9</accession>
<protein>
    <submittedName>
        <fullName evidence="8">P-loop containing nucleoside triphosphate hydrolase protein</fullName>
    </submittedName>
</protein>
<proteinExistence type="predicted"/>
<dbReference type="PANTHER" id="PTHR24223">
    <property type="entry name" value="ATP-BINDING CASSETTE SUB-FAMILY C"/>
    <property type="match status" value="1"/>
</dbReference>
<reference evidence="8" key="1">
    <citation type="submission" date="2023-03" db="EMBL/GenBank/DDBJ databases">
        <title>Massive genome expansion in bonnet fungi (Mycena s.s.) driven by repeated elements and novel gene families across ecological guilds.</title>
        <authorList>
            <consortium name="Lawrence Berkeley National Laboratory"/>
            <person name="Harder C.B."/>
            <person name="Miyauchi S."/>
            <person name="Viragh M."/>
            <person name="Kuo A."/>
            <person name="Thoen E."/>
            <person name="Andreopoulos B."/>
            <person name="Lu D."/>
            <person name="Skrede I."/>
            <person name="Drula E."/>
            <person name="Henrissat B."/>
            <person name="Morin E."/>
            <person name="Kohler A."/>
            <person name="Barry K."/>
            <person name="LaButti K."/>
            <person name="Morin E."/>
            <person name="Salamov A."/>
            <person name="Lipzen A."/>
            <person name="Mereny Z."/>
            <person name="Hegedus B."/>
            <person name="Baldrian P."/>
            <person name="Stursova M."/>
            <person name="Weitz H."/>
            <person name="Taylor A."/>
            <person name="Grigoriev I.V."/>
            <person name="Nagy L.G."/>
            <person name="Martin F."/>
            <person name="Kauserud H."/>
        </authorList>
    </citation>
    <scope>NUCLEOTIDE SEQUENCE</scope>
    <source>
        <strain evidence="8">CBHHK188m</strain>
    </source>
</reference>